<dbReference type="RefSeq" id="WP_116226225.1">
    <property type="nucleotide sequence ID" value="NZ_AP018437.1"/>
</dbReference>
<evidence type="ECO:0000256" key="5">
    <source>
        <dbReference type="ARBA" id="ARBA00034545"/>
    </source>
</evidence>
<reference evidence="10 11" key="1">
    <citation type="submission" date="2018-08" db="EMBL/GenBank/DDBJ databases">
        <title>Genomic Encyclopedia of Type Strains, Phase IV (KMG-IV): sequencing the most valuable type-strain genomes for metagenomic binning, comparative biology and taxonomic classification.</title>
        <authorList>
            <person name="Goeker M."/>
        </authorList>
    </citation>
    <scope>NUCLEOTIDE SEQUENCE [LARGE SCALE GENOMIC DNA]</scope>
    <source>
        <strain evidence="10 11">DSM 23923</strain>
    </source>
</reference>
<comment type="caution">
    <text evidence="10">The sequence shown here is derived from an EMBL/GenBank/DDBJ whole genome shotgun (WGS) entry which is preliminary data.</text>
</comment>
<keyword evidence="11" id="KW-1185">Reference proteome</keyword>
<dbReference type="Proteomes" id="UP000256388">
    <property type="component" value="Unassembled WGS sequence"/>
</dbReference>
<comment type="catalytic activity">
    <reaction evidence="7">
        <text>arsenic triglutathione + 2 [thioredoxin]-dithiol + 2 S-adenosyl-L-methionine + H2O = dimethylarsinous acid + 2 [thioredoxin]-disulfide + 3 glutathione + 2 S-adenosyl-L-homocysteine + 2 H(+)</text>
        <dbReference type="Rhea" id="RHEA:69464"/>
        <dbReference type="Rhea" id="RHEA-COMP:10698"/>
        <dbReference type="Rhea" id="RHEA-COMP:10700"/>
        <dbReference type="ChEBI" id="CHEBI:15377"/>
        <dbReference type="ChEBI" id="CHEBI:15378"/>
        <dbReference type="ChEBI" id="CHEBI:23808"/>
        <dbReference type="ChEBI" id="CHEBI:29950"/>
        <dbReference type="ChEBI" id="CHEBI:50058"/>
        <dbReference type="ChEBI" id="CHEBI:57856"/>
        <dbReference type="ChEBI" id="CHEBI:57925"/>
        <dbReference type="ChEBI" id="CHEBI:59789"/>
        <dbReference type="ChEBI" id="CHEBI:183640"/>
        <dbReference type="EC" id="2.1.1.137"/>
    </reaction>
</comment>
<keyword evidence="2" id="KW-0949">S-adenosyl-L-methionine</keyword>
<protein>
    <recommendedName>
        <fullName evidence="5">Arsenite methyltransferase</fullName>
        <ecNumber evidence="4">2.1.1.137</ecNumber>
    </recommendedName>
</protein>
<evidence type="ECO:0000256" key="3">
    <source>
        <dbReference type="ARBA" id="ARBA00034487"/>
    </source>
</evidence>
<feature type="domain" description="Methyltransferase" evidence="9">
    <location>
        <begin position="84"/>
        <end position="230"/>
    </location>
</feature>
<dbReference type="Pfam" id="PF13847">
    <property type="entry name" value="Methyltransf_31"/>
    <property type="match status" value="1"/>
</dbReference>
<dbReference type="Gene3D" id="3.40.50.150">
    <property type="entry name" value="Vaccinia Virus protein VP39"/>
    <property type="match status" value="1"/>
</dbReference>
<proteinExistence type="inferred from homology"/>
<name>A0A347ZPX5_9CHLR</name>
<dbReference type="SUPFAM" id="SSF53335">
    <property type="entry name" value="S-adenosyl-L-methionine-dependent methyltransferases"/>
    <property type="match status" value="1"/>
</dbReference>
<evidence type="ECO:0000256" key="7">
    <source>
        <dbReference type="ARBA" id="ARBA00047943"/>
    </source>
</evidence>
<dbReference type="OrthoDB" id="9772751at2"/>
<organism evidence="10 11">
    <name type="scientific">Pelolinea submarina</name>
    <dbReference type="NCBI Taxonomy" id="913107"/>
    <lineage>
        <taxon>Bacteria</taxon>
        <taxon>Bacillati</taxon>
        <taxon>Chloroflexota</taxon>
        <taxon>Anaerolineae</taxon>
        <taxon>Anaerolineales</taxon>
        <taxon>Anaerolineaceae</taxon>
        <taxon>Pelolinea</taxon>
    </lineage>
</organism>
<dbReference type="InterPro" id="IPR026669">
    <property type="entry name" value="Arsenite_MeTrfase-like"/>
</dbReference>
<evidence type="ECO:0000256" key="8">
    <source>
        <dbReference type="ARBA" id="ARBA00048428"/>
    </source>
</evidence>
<dbReference type="PANTHER" id="PTHR43675">
    <property type="entry name" value="ARSENITE METHYLTRANSFERASE"/>
    <property type="match status" value="1"/>
</dbReference>
<evidence type="ECO:0000259" key="9">
    <source>
        <dbReference type="Pfam" id="PF13847"/>
    </source>
</evidence>
<comment type="catalytic activity">
    <reaction evidence="6">
        <text>arsenic triglutathione + [thioredoxin]-dithiol + S-adenosyl-L-methionine + 2 H2O = methylarsonous acid + [thioredoxin]-disulfide + 3 glutathione + S-adenosyl-L-homocysteine + H(+)</text>
        <dbReference type="Rhea" id="RHEA:69460"/>
        <dbReference type="Rhea" id="RHEA-COMP:10698"/>
        <dbReference type="Rhea" id="RHEA-COMP:10700"/>
        <dbReference type="ChEBI" id="CHEBI:15377"/>
        <dbReference type="ChEBI" id="CHEBI:15378"/>
        <dbReference type="ChEBI" id="CHEBI:17826"/>
        <dbReference type="ChEBI" id="CHEBI:29950"/>
        <dbReference type="ChEBI" id="CHEBI:50058"/>
        <dbReference type="ChEBI" id="CHEBI:57856"/>
        <dbReference type="ChEBI" id="CHEBI:57925"/>
        <dbReference type="ChEBI" id="CHEBI:59789"/>
        <dbReference type="ChEBI" id="CHEBI:183640"/>
        <dbReference type="EC" id="2.1.1.137"/>
    </reaction>
</comment>
<keyword evidence="10" id="KW-0489">Methyltransferase</keyword>
<comment type="similarity">
    <text evidence="3">Belongs to the methyltransferase superfamily. Arsenite methyltransferase family.</text>
</comment>
<dbReference type="EMBL" id="QUMS01000006">
    <property type="protein sequence ID" value="REG04629.1"/>
    <property type="molecule type" value="Genomic_DNA"/>
</dbReference>
<dbReference type="AlphaFoldDB" id="A0A347ZPX5"/>
<dbReference type="GO" id="GO:0032259">
    <property type="term" value="P:methylation"/>
    <property type="evidence" value="ECO:0007669"/>
    <property type="project" value="UniProtKB-KW"/>
</dbReference>
<dbReference type="PANTHER" id="PTHR43675:SF8">
    <property type="entry name" value="ARSENITE METHYLTRANSFERASE"/>
    <property type="match status" value="1"/>
</dbReference>
<dbReference type="EC" id="2.1.1.137" evidence="4"/>
<dbReference type="CDD" id="cd02440">
    <property type="entry name" value="AdoMet_MTases"/>
    <property type="match status" value="1"/>
</dbReference>
<evidence type="ECO:0000313" key="10">
    <source>
        <dbReference type="EMBL" id="REG04629.1"/>
    </source>
</evidence>
<sequence>MENQDREQIQSAVREKYGHLANKQLEQPVQACGCGAGSSCCAGETGLAESAVDLYTGAQISDLPDSVTGIALGCGNPTAISELREGETVLDLGSGGGIDCFLAAKQVGPNGYVIGLDMTTRMLDLARANAKKQHIKNVEFRYGYIEDIPLPDESVDVIISNCVINLSGDKDAVFKEAYRVLKPGGRMNVSDIVTSGDLPAGLSQQLAAWAGCVSGALEENLYLNKMKSAGFSRTEVVSRKFYTSEMMMQDDAIQKLVSENRLLLADLENKIASITLKAYKL</sequence>
<keyword evidence="1 10" id="KW-0808">Transferase</keyword>
<accession>A0A347ZPX5</accession>
<evidence type="ECO:0000256" key="6">
    <source>
        <dbReference type="ARBA" id="ARBA00047941"/>
    </source>
</evidence>
<dbReference type="InterPro" id="IPR029063">
    <property type="entry name" value="SAM-dependent_MTases_sf"/>
</dbReference>
<gene>
    <name evidence="10" type="ORF">DFR64_2976</name>
</gene>
<evidence type="ECO:0000256" key="1">
    <source>
        <dbReference type="ARBA" id="ARBA00022679"/>
    </source>
</evidence>
<evidence type="ECO:0000256" key="4">
    <source>
        <dbReference type="ARBA" id="ARBA00034521"/>
    </source>
</evidence>
<evidence type="ECO:0000256" key="2">
    <source>
        <dbReference type="ARBA" id="ARBA00022691"/>
    </source>
</evidence>
<dbReference type="GO" id="GO:0030791">
    <property type="term" value="F:arsenite methyltransferase activity"/>
    <property type="evidence" value="ECO:0007669"/>
    <property type="project" value="UniProtKB-EC"/>
</dbReference>
<comment type="catalytic activity">
    <reaction evidence="8">
        <text>arsenic triglutathione + 3 [thioredoxin]-dithiol + 3 S-adenosyl-L-methionine = trimethylarsine + 3 [thioredoxin]-disulfide + 3 glutathione + 3 S-adenosyl-L-homocysteine + 3 H(+)</text>
        <dbReference type="Rhea" id="RHEA:69432"/>
        <dbReference type="Rhea" id="RHEA-COMP:10698"/>
        <dbReference type="Rhea" id="RHEA-COMP:10700"/>
        <dbReference type="ChEBI" id="CHEBI:15378"/>
        <dbReference type="ChEBI" id="CHEBI:27130"/>
        <dbReference type="ChEBI" id="CHEBI:29950"/>
        <dbReference type="ChEBI" id="CHEBI:50058"/>
        <dbReference type="ChEBI" id="CHEBI:57856"/>
        <dbReference type="ChEBI" id="CHEBI:57925"/>
        <dbReference type="ChEBI" id="CHEBI:59789"/>
        <dbReference type="ChEBI" id="CHEBI:183640"/>
        <dbReference type="EC" id="2.1.1.137"/>
    </reaction>
</comment>
<dbReference type="InterPro" id="IPR025714">
    <property type="entry name" value="Methyltranfer_dom"/>
</dbReference>
<dbReference type="NCBIfam" id="NF008823">
    <property type="entry name" value="PRK11873.1"/>
    <property type="match status" value="1"/>
</dbReference>
<evidence type="ECO:0000313" key="11">
    <source>
        <dbReference type="Proteomes" id="UP000256388"/>
    </source>
</evidence>